<dbReference type="GO" id="GO:0008422">
    <property type="term" value="F:beta-glucosidase activity"/>
    <property type="evidence" value="ECO:0007669"/>
    <property type="project" value="UniProtKB-EC"/>
</dbReference>
<dbReference type="SMART" id="SM01217">
    <property type="entry name" value="Fn3_like"/>
    <property type="match status" value="1"/>
</dbReference>
<evidence type="ECO:0000313" key="6">
    <source>
        <dbReference type="Proteomes" id="UP000315010"/>
    </source>
</evidence>
<dbReference type="PANTHER" id="PTHR42715:SF10">
    <property type="entry name" value="BETA-GLUCOSIDASE"/>
    <property type="match status" value="1"/>
</dbReference>
<evidence type="ECO:0000313" key="5">
    <source>
        <dbReference type="EMBL" id="TWT84258.1"/>
    </source>
</evidence>
<gene>
    <name evidence="5" type="primary">bglX_2</name>
    <name evidence="5" type="ORF">CA13_57340</name>
</gene>
<dbReference type="EMBL" id="SJPJ01000001">
    <property type="protein sequence ID" value="TWT84258.1"/>
    <property type="molecule type" value="Genomic_DNA"/>
</dbReference>
<dbReference type="InterPro" id="IPR002772">
    <property type="entry name" value="Glyco_hydro_3_C"/>
</dbReference>
<organism evidence="5 6">
    <name type="scientific">Novipirellula herctigrandis</name>
    <dbReference type="NCBI Taxonomy" id="2527986"/>
    <lineage>
        <taxon>Bacteria</taxon>
        <taxon>Pseudomonadati</taxon>
        <taxon>Planctomycetota</taxon>
        <taxon>Planctomycetia</taxon>
        <taxon>Pirellulales</taxon>
        <taxon>Pirellulaceae</taxon>
        <taxon>Novipirellula</taxon>
    </lineage>
</organism>
<dbReference type="RefSeq" id="WP_419194866.1">
    <property type="nucleotide sequence ID" value="NZ_SJPJ01000001.1"/>
</dbReference>
<protein>
    <submittedName>
        <fullName evidence="5">Periplasmic beta-glucosidase</fullName>
        <ecNumber evidence="5">3.2.1.21</ecNumber>
    </submittedName>
</protein>
<name>A0A5C5ZAN0_9BACT</name>
<keyword evidence="6" id="KW-1185">Reference proteome</keyword>
<dbReference type="GO" id="GO:0005975">
    <property type="term" value="P:carbohydrate metabolic process"/>
    <property type="evidence" value="ECO:0007669"/>
    <property type="project" value="InterPro"/>
</dbReference>
<dbReference type="Pfam" id="PF00933">
    <property type="entry name" value="Glyco_hydro_3"/>
    <property type="match status" value="1"/>
</dbReference>
<dbReference type="Gene3D" id="3.20.20.300">
    <property type="entry name" value="Glycoside hydrolase, family 3, N-terminal domain"/>
    <property type="match status" value="1"/>
</dbReference>
<feature type="chain" id="PRO_5022822079" evidence="3">
    <location>
        <begin position="22"/>
        <end position="814"/>
    </location>
</feature>
<dbReference type="InterPro" id="IPR036881">
    <property type="entry name" value="Glyco_hydro_3_C_sf"/>
</dbReference>
<feature type="domain" description="Fibronectin type III-like" evidence="4">
    <location>
        <begin position="732"/>
        <end position="801"/>
    </location>
</feature>
<evidence type="ECO:0000256" key="2">
    <source>
        <dbReference type="ARBA" id="ARBA00022801"/>
    </source>
</evidence>
<dbReference type="Gene3D" id="2.60.40.10">
    <property type="entry name" value="Immunoglobulins"/>
    <property type="match status" value="1"/>
</dbReference>
<dbReference type="PRINTS" id="PR00133">
    <property type="entry name" value="GLHYDRLASE3"/>
</dbReference>
<feature type="signal peptide" evidence="3">
    <location>
        <begin position="1"/>
        <end position="21"/>
    </location>
</feature>
<proteinExistence type="inferred from homology"/>
<dbReference type="InterPro" id="IPR036962">
    <property type="entry name" value="Glyco_hydro_3_N_sf"/>
</dbReference>
<keyword evidence="2 5" id="KW-0378">Hydrolase</keyword>
<dbReference type="InterPro" id="IPR013783">
    <property type="entry name" value="Ig-like_fold"/>
</dbReference>
<dbReference type="SUPFAM" id="SSF51445">
    <property type="entry name" value="(Trans)glycosidases"/>
    <property type="match status" value="1"/>
</dbReference>
<dbReference type="FunFam" id="2.60.40.10:FF:000495">
    <property type="entry name" value="Periplasmic beta-glucosidase"/>
    <property type="match status" value="1"/>
</dbReference>
<dbReference type="SUPFAM" id="SSF52279">
    <property type="entry name" value="Beta-D-glucan exohydrolase, C-terminal domain"/>
    <property type="match status" value="1"/>
</dbReference>
<dbReference type="EC" id="3.2.1.21" evidence="5"/>
<dbReference type="PANTHER" id="PTHR42715">
    <property type="entry name" value="BETA-GLUCOSIDASE"/>
    <property type="match status" value="1"/>
</dbReference>
<evidence type="ECO:0000256" key="3">
    <source>
        <dbReference type="SAM" id="SignalP"/>
    </source>
</evidence>
<accession>A0A5C5ZAN0</accession>
<dbReference type="InterPro" id="IPR050288">
    <property type="entry name" value="Cellulose_deg_GH3"/>
</dbReference>
<dbReference type="InterPro" id="IPR026891">
    <property type="entry name" value="Fn3-like"/>
</dbReference>
<dbReference type="Pfam" id="PF01915">
    <property type="entry name" value="Glyco_hydro_3_C"/>
    <property type="match status" value="1"/>
</dbReference>
<dbReference type="Gene3D" id="3.40.50.1700">
    <property type="entry name" value="Glycoside hydrolase family 3 C-terminal domain"/>
    <property type="match status" value="1"/>
</dbReference>
<comment type="caution">
    <text evidence="5">The sequence shown here is derived from an EMBL/GenBank/DDBJ whole genome shotgun (WGS) entry which is preliminary data.</text>
</comment>
<dbReference type="Proteomes" id="UP000315010">
    <property type="component" value="Unassembled WGS sequence"/>
</dbReference>
<sequence precursor="true">MRNLIIFSVLTLLGMPALAHAQPYDNDVVLSQINAELYHDTWIDFNKNGKKDVYENSQATIEDRIEDLLAQMNVDEKTCQLVTLYGYNRVVKDDLPTAAWKSKVWKDGLANIDEHINGIAGHQNKKESKYVWPPSSHVRALNEVQRWFVEETRLGIPVDFTNEGIRGLCHHRATNFPAQVGIGATWDKELVAQIGKVTATEGKSLGYTNLYSPILDLARDPRWGRVVECYGEDPVLVATLGIEQAKAIQSVGITSSPKHYAVYSIPKGGRDGQARTDPHVAPREMRQMFLHPFEQVVRKVGVMGIMSSYNDYDGVPVSGSQYMMIDLLRDEFGFKGYVVSDSDAVKFLHSKHRVARSAKEAVKQFLEGGGNVRTEFNAPENFVGPLRELIADGDIDMDLIDDRVRDVLRVKFTVGLFDTPLRRDPQQADGAIRNKTHRDIALRAAQESMVLLKNQNDLLPLSKNCGSILVCGPNATAIEHSVSRYGPTGGEVISVLDGIRQAVSKETQVHYAKGCEIFDDRWPESEIFPEPPSGKDAEMIAEAVEMAKNAEVVVAVLGESEKTVGEGVSRTDLNLTGYQRELVQALHATGKPVVVVLINGRALTINWIDRYVPAIVEAWFPGEWCGRAVGDVLFGNYNPGGKLPVTFPRTVGQVPHNFPFKPGSQAEQGRNGDPNGVGNSRITGELYPFGYGLSYTTFEYSDLEISPAVITPGDAVRVNCQITNTGDRDGDEIAQLYLRDNFSSVTTYDTMLRGFERVSLKAGESKTISFQLEESDMQLLDREMRRVVEPGDFTVRIGSSSTSIHLEGGFSVAE</sequence>
<keyword evidence="5" id="KW-0326">Glycosidase</keyword>
<dbReference type="AlphaFoldDB" id="A0A5C5ZAN0"/>
<keyword evidence="3" id="KW-0732">Signal</keyword>
<dbReference type="InterPro" id="IPR001764">
    <property type="entry name" value="Glyco_hydro_3_N"/>
</dbReference>
<evidence type="ECO:0000259" key="4">
    <source>
        <dbReference type="SMART" id="SM01217"/>
    </source>
</evidence>
<dbReference type="InterPro" id="IPR017853">
    <property type="entry name" value="GH"/>
</dbReference>
<evidence type="ECO:0000256" key="1">
    <source>
        <dbReference type="ARBA" id="ARBA00005336"/>
    </source>
</evidence>
<reference evidence="5 6" key="1">
    <citation type="submission" date="2019-02" db="EMBL/GenBank/DDBJ databases">
        <title>Deep-cultivation of Planctomycetes and their phenomic and genomic characterization uncovers novel biology.</title>
        <authorList>
            <person name="Wiegand S."/>
            <person name="Jogler M."/>
            <person name="Boedeker C."/>
            <person name="Pinto D."/>
            <person name="Vollmers J."/>
            <person name="Rivas-Marin E."/>
            <person name="Kohn T."/>
            <person name="Peeters S.H."/>
            <person name="Heuer A."/>
            <person name="Rast P."/>
            <person name="Oberbeckmann S."/>
            <person name="Bunk B."/>
            <person name="Jeske O."/>
            <person name="Meyerdierks A."/>
            <person name="Storesund J.E."/>
            <person name="Kallscheuer N."/>
            <person name="Luecker S."/>
            <person name="Lage O.M."/>
            <person name="Pohl T."/>
            <person name="Merkel B.J."/>
            <person name="Hornburger P."/>
            <person name="Mueller R.-W."/>
            <person name="Bruemmer F."/>
            <person name="Labrenz M."/>
            <person name="Spormann A.M."/>
            <person name="Op Den Camp H."/>
            <person name="Overmann J."/>
            <person name="Amann R."/>
            <person name="Jetten M.S.M."/>
            <person name="Mascher T."/>
            <person name="Medema M.H."/>
            <person name="Devos D.P."/>
            <person name="Kaster A.-K."/>
            <person name="Ovreas L."/>
            <person name="Rohde M."/>
            <person name="Galperin M.Y."/>
            <person name="Jogler C."/>
        </authorList>
    </citation>
    <scope>NUCLEOTIDE SEQUENCE [LARGE SCALE GENOMIC DNA]</scope>
    <source>
        <strain evidence="5 6">CA13</strain>
    </source>
</reference>
<comment type="similarity">
    <text evidence="1">Belongs to the glycosyl hydrolase 3 family.</text>
</comment>
<dbReference type="Pfam" id="PF14310">
    <property type="entry name" value="Fn3-like"/>
    <property type="match status" value="1"/>
</dbReference>